<dbReference type="SUPFAM" id="SSF49464">
    <property type="entry name" value="Carboxypeptidase regulatory domain-like"/>
    <property type="match status" value="1"/>
</dbReference>
<comment type="similarity">
    <text evidence="7">Belongs to the TonB-dependent receptor family.</text>
</comment>
<dbReference type="InterPro" id="IPR039426">
    <property type="entry name" value="TonB-dep_rcpt-like"/>
</dbReference>
<keyword evidence="6 7" id="KW-0998">Cell outer membrane</keyword>
<keyword evidence="3 7" id="KW-1134">Transmembrane beta strand</keyword>
<gene>
    <name evidence="10" type="ORF">SAMN04488109_1990</name>
</gene>
<dbReference type="InterPro" id="IPR012910">
    <property type="entry name" value="Plug_dom"/>
</dbReference>
<evidence type="ECO:0000259" key="9">
    <source>
        <dbReference type="Pfam" id="PF07715"/>
    </source>
</evidence>
<dbReference type="GO" id="GO:0009279">
    <property type="term" value="C:cell outer membrane"/>
    <property type="evidence" value="ECO:0007669"/>
    <property type="project" value="UniProtKB-SubCell"/>
</dbReference>
<dbReference type="NCBIfam" id="TIGR04056">
    <property type="entry name" value="OMP_RagA_SusC"/>
    <property type="match status" value="1"/>
</dbReference>
<keyword evidence="8" id="KW-0732">Signal</keyword>
<name>A0A1M5MYR4_9BACT</name>
<dbReference type="NCBIfam" id="TIGR04057">
    <property type="entry name" value="SusC_RagA_signa"/>
    <property type="match status" value="1"/>
</dbReference>
<dbReference type="SUPFAM" id="SSF56935">
    <property type="entry name" value="Porins"/>
    <property type="match status" value="1"/>
</dbReference>
<keyword evidence="5 7" id="KW-0472">Membrane</keyword>
<keyword evidence="11" id="KW-1185">Reference proteome</keyword>
<proteinExistence type="inferred from homology"/>
<dbReference type="Gene3D" id="2.60.40.1120">
    <property type="entry name" value="Carboxypeptidase-like, regulatory domain"/>
    <property type="match status" value="1"/>
</dbReference>
<dbReference type="Proteomes" id="UP000184212">
    <property type="component" value="Unassembled WGS sequence"/>
</dbReference>
<dbReference type="Gene3D" id="2.40.170.20">
    <property type="entry name" value="TonB-dependent receptor, beta-barrel domain"/>
    <property type="match status" value="1"/>
</dbReference>
<sequence>MNEKFYSLQKKCRSYLFSCCMMLLAGSAFASAPVDVTVTGKVTSADDGSSLPGVNIYLKGTQVGTITDADGKYSITASDNNAVIVFSYIGYTTQEVSIGDRTTIDVVLQPNTESLDEVVVTALGIKRDERSLGYSVGRVNGNDLNRIPQENVLNSLAGRVPGVTISSTGGPGSSVNMVIRGAKSLTNNQPLFVVDGVPLNNSIQNVSAIGSDNRVDYGNAIADLNPDNIESVSVLKGGAAAALYGSRAGNGVVMITTKTGAKAKKLTVNVSTNNTFDVPYKFLDFHDKYAVGVRPYTPDANPSGTLTIDEGTVAGVGPRLDQGYKAIQWNSPVDADGNKIPTLLTSHPNNVKNFVRTGITSTNTVSVSNSSDLLTYRLSYTNMSNRGIVPNSDLFRNTLDFNTAVKISNKVRFSTNIDFTRSNSNNRPAGNRGTNPIQWAYYVSPHIDIRDMKNYWVKGKEGLQQLTQDDGAGEYNNPYFLANEVNNSFVRDRVYGNVKLDWEITKDITVFGRYSLDTYKEQRETKIANSYTGEPRGAYGIIDLDRLERNADFLATYKKDIGQFHLSVSAGGNAMHQDYGGVSNASKAGTGLVIPGLYTIQNIATDNLEYSSNRNKKSIYSVYGTSTLGYKDMIYLDVTARNDWSSTLPPESRSYFYPSASLSALVNEMVHISDELSMLKVRAAISKVGNDTNPYQLYNILDPYTAWNGIPRSGKSPNLLTSNLKPEMLTTSEFGLEAGLFNNRLRFEGTYYKMDSRNQIFPTALAPSSGFETRKVNSGLLVSKGIELSVGATVVENGNWRWDVNLNYSRNRTKLMELSGGDKFYTFWTDGKGGSWTYVGETIGDLYDSKLVTVEDKNSPYYGYPLLDDEGSWQSVSAGDTKNKIGNYNPDFLMGMQSTLSYKAFTLNLSFDWRQGGQFISQTYRYAESDLKTQRWLDQLINPGSMTGDALRDYLVANADKYITNGFHIVGGPGPEYGGHPLGDLGDNVTLNDGVFNPGVIAQYDANGNITGYTENLGGPDTKYIPFSDNYPWGFMKPATFDASFIKLREISLGYQLPKTFVNALGLQNASFSLYARNLMLWTKAKIGVDPELAFQPEGNQQGNNSPFKQGIERYNVNPWTVSTGFKLSLTF</sequence>
<dbReference type="STRING" id="947013.SAMN04488109_1990"/>
<evidence type="ECO:0000256" key="7">
    <source>
        <dbReference type="PROSITE-ProRule" id="PRU01360"/>
    </source>
</evidence>
<dbReference type="PROSITE" id="PS52016">
    <property type="entry name" value="TONB_DEPENDENT_REC_3"/>
    <property type="match status" value="1"/>
</dbReference>
<dbReference type="Pfam" id="PF13715">
    <property type="entry name" value="CarbopepD_reg_2"/>
    <property type="match status" value="1"/>
</dbReference>
<dbReference type="InterPro" id="IPR036942">
    <property type="entry name" value="Beta-barrel_TonB_sf"/>
</dbReference>
<evidence type="ECO:0000256" key="1">
    <source>
        <dbReference type="ARBA" id="ARBA00004571"/>
    </source>
</evidence>
<evidence type="ECO:0000313" key="11">
    <source>
        <dbReference type="Proteomes" id="UP000184212"/>
    </source>
</evidence>
<dbReference type="AlphaFoldDB" id="A0A1M5MYR4"/>
<dbReference type="InterPro" id="IPR023996">
    <property type="entry name" value="TonB-dep_OMP_SusC/RagA"/>
</dbReference>
<evidence type="ECO:0000256" key="3">
    <source>
        <dbReference type="ARBA" id="ARBA00022452"/>
    </source>
</evidence>
<feature type="signal peptide" evidence="8">
    <location>
        <begin position="1"/>
        <end position="30"/>
    </location>
</feature>
<evidence type="ECO:0000256" key="5">
    <source>
        <dbReference type="ARBA" id="ARBA00023136"/>
    </source>
</evidence>
<evidence type="ECO:0000256" key="6">
    <source>
        <dbReference type="ARBA" id="ARBA00023237"/>
    </source>
</evidence>
<dbReference type="InterPro" id="IPR008969">
    <property type="entry name" value="CarboxyPept-like_regulatory"/>
</dbReference>
<dbReference type="Gene3D" id="2.170.130.10">
    <property type="entry name" value="TonB-dependent receptor, plug domain"/>
    <property type="match status" value="1"/>
</dbReference>
<dbReference type="InterPro" id="IPR023997">
    <property type="entry name" value="TonB-dep_OMP_SusC/RagA_CS"/>
</dbReference>
<organism evidence="10 11">
    <name type="scientific">Chryseolinea serpens</name>
    <dbReference type="NCBI Taxonomy" id="947013"/>
    <lineage>
        <taxon>Bacteria</taxon>
        <taxon>Pseudomonadati</taxon>
        <taxon>Bacteroidota</taxon>
        <taxon>Cytophagia</taxon>
        <taxon>Cytophagales</taxon>
        <taxon>Fulvivirgaceae</taxon>
        <taxon>Chryseolinea</taxon>
    </lineage>
</organism>
<dbReference type="RefSeq" id="WP_084138002.1">
    <property type="nucleotide sequence ID" value="NZ_FQWQ01000001.1"/>
</dbReference>
<protein>
    <submittedName>
        <fullName evidence="10">TonB-linked outer membrane protein, SusC/RagA family</fullName>
    </submittedName>
</protein>
<keyword evidence="4 7" id="KW-0812">Transmembrane</keyword>
<evidence type="ECO:0000256" key="4">
    <source>
        <dbReference type="ARBA" id="ARBA00022692"/>
    </source>
</evidence>
<keyword evidence="2 7" id="KW-0813">Transport</keyword>
<comment type="subcellular location">
    <subcellularLocation>
        <location evidence="1 7">Cell outer membrane</location>
        <topology evidence="1 7">Multi-pass membrane protein</topology>
    </subcellularLocation>
</comment>
<feature type="chain" id="PRO_5013313835" evidence="8">
    <location>
        <begin position="31"/>
        <end position="1132"/>
    </location>
</feature>
<evidence type="ECO:0000256" key="2">
    <source>
        <dbReference type="ARBA" id="ARBA00022448"/>
    </source>
</evidence>
<dbReference type="Pfam" id="PF07715">
    <property type="entry name" value="Plug"/>
    <property type="match status" value="1"/>
</dbReference>
<evidence type="ECO:0000256" key="8">
    <source>
        <dbReference type="SAM" id="SignalP"/>
    </source>
</evidence>
<dbReference type="InterPro" id="IPR037066">
    <property type="entry name" value="Plug_dom_sf"/>
</dbReference>
<dbReference type="EMBL" id="FQWQ01000001">
    <property type="protein sequence ID" value="SHG81883.1"/>
    <property type="molecule type" value="Genomic_DNA"/>
</dbReference>
<evidence type="ECO:0000313" key="10">
    <source>
        <dbReference type="EMBL" id="SHG81883.1"/>
    </source>
</evidence>
<feature type="domain" description="TonB-dependent receptor plug" evidence="9">
    <location>
        <begin position="130"/>
        <end position="252"/>
    </location>
</feature>
<reference evidence="10 11" key="1">
    <citation type="submission" date="2016-11" db="EMBL/GenBank/DDBJ databases">
        <authorList>
            <person name="Jaros S."/>
            <person name="Januszkiewicz K."/>
            <person name="Wedrychowicz H."/>
        </authorList>
    </citation>
    <scope>NUCLEOTIDE SEQUENCE [LARGE SCALE GENOMIC DNA]</scope>
    <source>
        <strain evidence="10 11">DSM 24574</strain>
    </source>
</reference>
<accession>A0A1M5MYR4</accession>